<dbReference type="NCBIfam" id="TIGR00082">
    <property type="entry name" value="rbfA"/>
    <property type="match status" value="1"/>
</dbReference>
<dbReference type="PANTHER" id="PTHR33515">
    <property type="entry name" value="RIBOSOME-BINDING FACTOR A, CHLOROPLASTIC-RELATED"/>
    <property type="match status" value="1"/>
</dbReference>
<dbReference type="InterPro" id="IPR000238">
    <property type="entry name" value="RbfA"/>
</dbReference>
<dbReference type="PANTHER" id="PTHR33515:SF1">
    <property type="entry name" value="RIBOSOME-BINDING FACTOR A, CHLOROPLASTIC-RELATED"/>
    <property type="match status" value="1"/>
</dbReference>
<evidence type="ECO:0000313" key="2">
    <source>
        <dbReference type="EMBL" id="KAL3701676.1"/>
    </source>
</evidence>
<organism evidence="2 3">
    <name type="scientific">Riccia sorocarpa</name>
    <dbReference type="NCBI Taxonomy" id="122646"/>
    <lineage>
        <taxon>Eukaryota</taxon>
        <taxon>Viridiplantae</taxon>
        <taxon>Streptophyta</taxon>
        <taxon>Embryophyta</taxon>
        <taxon>Marchantiophyta</taxon>
        <taxon>Marchantiopsida</taxon>
        <taxon>Marchantiidae</taxon>
        <taxon>Marchantiales</taxon>
        <taxon>Ricciaceae</taxon>
        <taxon>Riccia</taxon>
    </lineage>
</organism>
<dbReference type="InterPro" id="IPR020053">
    <property type="entry name" value="Ribosome-bd_factorA_CS"/>
</dbReference>
<gene>
    <name evidence="2" type="ORF">R1sor_019698</name>
</gene>
<feature type="compositionally biased region" description="Basic and acidic residues" evidence="1">
    <location>
        <begin position="202"/>
        <end position="211"/>
    </location>
</feature>
<dbReference type="Gene3D" id="3.30.300.20">
    <property type="match status" value="1"/>
</dbReference>
<dbReference type="InterPro" id="IPR015946">
    <property type="entry name" value="KH_dom-like_a/b"/>
</dbReference>
<evidence type="ECO:0000256" key="1">
    <source>
        <dbReference type="SAM" id="MobiDB-lite"/>
    </source>
</evidence>
<dbReference type="HAMAP" id="MF_00003">
    <property type="entry name" value="RbfA"/>
    <property type="match status" value="1"/>
</dbReference>
<name>A0ABD3IDX0_9MARC</name>
<dbReference type="Pfam" id="PF02033">
    <property type="entry name" value="RBFA"/>
    <property type="match status" value="1"/>
</dbReference>
<evidence type="ECO:0008006" key="4">
    <source>
        <dbReference type="Google" id="ProtNLM"/>
    </source>
</evidence>
<feature type="region of interest" description="Disordered" evidence="1">
    <location>
        <begin position="202"/>
        <end position="266"/>
    </location>
</feature>
<accession>A0ABD3IDX0</accession>
<comment type="caution">
    <text evidence="2">The sequence shown here is derived from an EMBL/GenBank/DDBJ whole genome shotgun (WGS) entry which is preliminary data.</text>
</comment>
<feature type="compositionally biased region" description="Acidic residues" evidence="1">
    <location>
        <begin position="212"/>
        <end position="238"/>
    </location>
</feature>
<dbReference type="PROSITE" id="PS01319">
    <property type="entry name" value="RBFA"/>
    <property type="match status" value="1"/>
</dbReference>
<dbReference type="Proteomes" id="UP001633002">
    <property type="component" value="Unassembled WGS sequence"/>
</dbReference>
<sequence>MQSVLEARLRIPCAQTSQLSQNFSATASVRFCNDAHCCSTSSVFFTGSRMRIVQREANVDSGRSLTGLQVVSMARERRVKMVSQQIKREISEMLLYDKVLQQAIFPESALGADMYLSSVATISDVEMSKDLSVAKVYISVYGDERGQELALAGLKNRAGYVRKGIAQRMNLKFTPEIRFLKDEGLERGSRVISILEKLKEERKAKEKRTDEQDGSDVEEDEDREQGELEDEEVEEEEDSGKSRSQSSDDGDETDWVEKDENITFIR</sequence>
<evidence type="ECO:0000313" key="3">
    <source>
        <dbReference type="Proteomes" id="UP001633002"/>
    </source>
</evidence>
<dbReference type="AlphaFoldDB" id="A0ABD3IDX0"/>
<dbReference type="InterPro" id="IPR023799">
    <property type="entry name" value="RbfA_dom_sf"/>
</dbReference>
<dbReference type="EMBL" id="JBJQOH010000001">
    <property type="protein sequence ID" value="KAL3701676.1"/>
    <property type="molecule type" value="Genomic_DNA"/>
</dbReference>
<keyword evidence="3" id="KW-1185">Reference proteome</keyword>
<reference evidence="2 3" key="1">
    <citation type="submission" date="2024-09" db="EMBL/GenBank/DDBJ databases">
        <title>Chromosome-scale assembly of Riccia sorocarpa.</title>
        <authorList>
            <person name="Paukszto L."/>
        </authorList>
    </citation>
    <scope>NUCLEOTIDE SEQUENCE [LARGE SCALE GENOMIC DNA]</scope>
    <source>
        <strain evidence="2">LP-2024</strain>
        <tissue evidence="2">Aerial parts of the thallus</tissue>
    </source>
</reference>
<feature type="compositionally biased region" description="Basic and acidic residues" evidence="1">
    <location>
        <begin position="255"/>
        <end position="266"/>
    </location>
</feature>
<protein>
    <recommendedName>
        <fullName evidence="4">Ribosome-binding factor A</fullName>
    </recommendedName>
</protein>
<dbReference type="SUPFAM" id="SSF89919">
    <property type="entry name" value="Ribosome-binding factor A, RbfA"/>
    <property type="match status" value="1"/>
</dbReference>
<proteinExistence type="inferred from homology"/>